<feature type="transmembrane region" description="Helical" evidence="1">
    <location>
        <begin position="65"/>
        <end position="85"/>
    </location>
</feature>
<comment type="caution">
    <text evidence="2">The sequence shown here is derived from an EMBL/GenBank/DDBJ whole genome shotgun (WGS) entry which is preliminary data.</text>
</comment>
<protein>
    <submittedName>
        <fullName evidence="2">Uncharacterized protein</fullName>
    </submittedName>
</protein>
<keyword evidence="1" id="KW-1133">Transmembrane helix</keyword>
<proteinExistence type="predicted"/>
<feature type="transmembrane region" description="Helical" evidence="1">
    <location>
        <begin position="91"/>
        <end position="112"/>
    </location>
</feature>
<dbReference type="AlphaFoldDB" id="A0A0F9DZZ7"/>
<sequence length="115" mass="11715">MSTLSAVIAVILAGILGTAANALAVSLLFGAPLMPLILSPGRNAVAILVAILLIPIFARMRGAGAWITALILLTVIPSILAKTVFAAQAPWGTVLGLNSVYALVATIIFVAIRKG</sequence>
<accession>A0A0F9DZZ7</accession>
<evidence type="ECO:0000256" key="1">
    <source>
        <dbReference type="SAM" id="Phobius"/>
    </source>
</evidence>
<name>A0A0F9DZZ7_9ZZZZ</name>
<organism evidence="2">
    <name type="scientific">marine sediment metagenome</name>
    <dbReference type="NCBI Taxonomy" id="412755"/>
    <lineage>
        <taxon>unclassified sequences</taxon>
        <taxon>metagenomes</taxon>
        <taxon>ecological metagenomes</taxon>
    </lineage>
</organism>
<gene>
    <name evidence="2" type="ORF">LCGC14_2136280</name>
</gene>
<feature type="transmembrane region" description="Helical" evidence="1">
    <location>
        <begin position="40"/>
        <end position="58"/>
    </location>
</feature>
<dbReference type="EMBL" id="LAZR01026904">
    <property type="protein sequence ID" value="KKL67309.1"/>
    <property type="molecule type" value="Genomic_DNA"/>
</dbReference>
<keyword evidence="1" id="KW-0472">Membrane</keyword>
<keyword evidence="1" id="KW-0812">Transmembrane</keyword>
<reference evidence="2" key="1">
    <citation type="journal article" date="2015" name="Nature">
        <title>Complex archaea that bridge the gap between prokaryotes and eukaryotes.</title>
        <authorList>
            <person name="Spang A."/>
            <person name="Saw J.H."/>
            <person name="Jorgensen S.L."/>
            <person name="Zaremba-Niedzwiedzka K."/>
            <person name="Martijn J."/>
            <person name="Lind A.E."/>
            <person name="van Eijk R."/>
            <person name="Schleper C."/>
            <person name="Guy L."/>
            <person name="Ettema T.J."/>
        </authorList>
    </citation>
    <scope>NUCLEOTIDE SEQUENCE</scope>
</reference>
<evidence type="ECO:0000313" key="2">
    <source>
        <dbReference type="EMBL" id="KKL67309.1"/>
    </source>
</evidence>